<dbReference type="InterPro" id="IPR012340">
    <property type="entry name" value="NA-bd_OB-fold"/>
</dbReference>
<organism evidence="4 5">
    <name type="scientific">Treponema pedis str. T A4</name>
    <dbReference type="NCBI Taxonomy" id="1291379"/>
    <lineage>
        <taxon>Bacteria</taxon>
        <taxon>Pseudomonadati</taxon>
        <taxon>Spirochaetota</taxon>
        <taxon>Spirochaetia</taxon>
        <taxon>Spirochaetales</taxon>
        <taxon>Treponemataceae</taxon>
        <taxon>Treponema</taxon>
    </lineage>
</organism>
<accession>S5ZZ26</accession>
<evidence type="ECO:0000313" key="4">
    <source>
        <dbReference type="EMBL" id="AGT43438.1"/>
    </source>
</evidence>
<dbReference type="PROSITE" id="PS50935">
    <property type="entry name" value="SSB"/>
    <property type="match status" value="1"/>
</dbReference>
<keyword evidence="1 2" id="KW-0238">DNA-binding</keyword>
<dbReference type="STRING" id="1291379.TPE_0942"/>
<dbReference type="NCBIfam" id="TIGR00621">
    <property type="entry name" value="ssb"/>
    <property type="match status" value="1"/>
</dbReference>
<dbReference type="Proteomes" id="UP000015620">
    <property type="component" value="Chromosome"/>
</dbReference>
<evidence type="ECO:0000313" key="5">
    <source>
        <dbReference type="Proteomes" id="UP000015620"/>
    </source>
</evidence>
<dbReference type="Gene3D" id="2.40.50.140">
    <property type="entry name" value="Nucleic acid-binding proteins"/>
    <property type="match status" value="1"/>
</dbReference>
<dbReference type="InterPro" id="IPR000424">
    <property type="entry name" value="Primosome_PriB/ssb"/>
</dbReference>
<dbReference type="PANTHER" id="PTHR10302:SF0">
    <property type="entry name" value="SINGLE-STRANDED DNA-BINDING PROTEIN, MITOCHONDRIAL"/>
    <property type="match status" value="1"/>
</dbReference>
<name>S5ZZ26_9SPIR</name>
<dbReference type="GO" id="GO:0003697">
    <property type="term" value="F:single-stranded DNA binding"/>
    <property type="evidence" value="ECO:0007669"/>
    <property type="project" value="UniProtKB-UniRule"/>
</dbReference>
<comment type="caution">
    <text evidence="2">Lacks conserved residue(s) required for the propagation of feature annotation.</text>
</comment>
<dbReference type="PANTHER" id="PTHR10302">
    <property type="entry name" value="SINGLE-STRANDED DNA-BINDING PROTEIN"/>
    <property type="match status" value="1"/>
</dbReference>
<evidence type="ECO:0000256" key="3">
    <source>
        <dbReference type="RuleBase" id="RU000524"/>
    </source>
</evidence>
<dbReference type="Pfam" id="PF00436">
    <property type="entry name" value="SSB"/>
    <property type="match status" value="1"/>
</dbReference>
<keyword evidence="5" id="KW-1185">Reference proteome</keyword>
<dbReference type="HOGENOM" id="CLU_078758_6_0_12"/>
<proteinExistence type="inferred from homology"/>
<evidence type="ECO:0000256" key="2">
    <source>
        <dbReference type="HAMAP-Rule" id="MF_00984"/>
    </source>
</evidence>
<protein>
    <recommendedName>
        <fullName evidence="2 3">Single-stranded DNA-binding protein</fullName>
        <shortName evidence="2">SSB</shortName>
    </recommendedName>
</protein>
<sequence length="166" mass="18695">MPPPLIKSLFGQNFKEMFKMKSLNSLIIEGNMVRQPVLKTTPNGTPLCTFSIAANRNFKKDDAFVQETSYFDVETWSNLAKLCNQNGSKGRGVRVVGRIKQDRWVGADGKNYSKVKVVAEHVEFKPVFKTSGNQLCKTADDRLFEAAACPSELKEEMPVEEEIIIF</sequence>
<dbReference type="HAMAP" id="MF_00984">
    <property type="entry name" value="SSB"/>
    <property type="match status" value="1"/>
</dbReference>
<dbReference type="KEGG" id="tped:TPE_0942"/>
<gene>
    <name evidence="4" type="ORF">TPE_0942</name>
</gene>
<dbReference type="EMBL" id="CP004120">
    <property type="protein sequence ID" value="AGT43438.1"/>
    <property type="molecule type" value="Genomic_DNA"/>
</dbReference>
<reference evidence="4 5" key="1">
    <citation type="journal article" date="2013" name="PLoS ONE">
        <title>Genome-Wide Relatedness of Treponema pedis, from Gingiva and Necrotic Skin Lesions of Pigs, with the Human Oral Pathogen Treponema denticola.</title>
        <authorList>
            <person name="Svartstrom O."/>
            <person name="Mushtaq M."/>
            <person name="Pringle M."/>
            <person name="Segerman B."/>
        </authorList>
    </citation>
    <scope>NUCLEOTIDE SEQUENCE [LARGE SCALE GENOMIC DNA]</scope>
    <source>
        <strain evidence="4">T A4</strain>
    </source>
</reference>
<dbReference type="GO" id="GO:0006260">
    <property type="term" value="P:DNA replication"/>
    <property type="evidence" value="ECO:0007669"/>
    <property type="project" value="InterPro"/>
</dbReference>
<dbReference type="GO" id="GO:0009295">
    <property type="term" value="C:nucleoid"/>
    <property type="evidence" value="ECO:0007669"/>
    <property type="project" value="TreeGrafter"/>
</dbReference>
<dbReference type="InterPro" id="IPR011344">
    <property type="entry name" value="ssDNA-bd"/>
</dbReference>
<dbReference type="PATRIC" id="fig|1291379.3.peg.939"/>
<evidence type="ECO:0000256" key="1">
    <source>
        <dbReference type="ARBA" id="ARBA00023125"/>
    </source>
</evidence>
<comment type="subunit">
    <text evidence="2">Homotetramer.</text>
</comment>
<dbReference type="AlphaFoldDB" id="S5ZZ26"/>
<dbReference type="SUPFAM" id="SSF50249">
    <property type="entry name" value="Nucleic acid-binding proteins"/>
    <property type="match status" value="1"/>
</dbReference>
<dbReference type="CDD" id="cd04496">
    <property type="entry name" value="SSB_OBF"/>
    <property type="match status" value="1"/>
</dbReference>